<evidence type="ECO:0000256" key="1">
    <source>
        <dbReference type="ARBA" id="ARBA00022679"/>
    </source>
</evidence>
<dbReference type="GO" id="GO:0016779">
    <property type="term" value="F:nucleotidyltransferase activity"/>
    <property type="evidence" value="ECO:0007669"/>
    <property type="project" value="UniProtKB-KW"/>
</dbReference>
<evidence type="ECO:0000313" key="5">
    <source>
        <dbReference type="Proteomes" id="UP000247811"/>
    </source>
</evidence>
<proteinExistence type="predicted"/>
<evidence type="ECO:0000313" key="4">
    <source>
        <dbReference type="EMBL" id="PXW91924.1"/>
    </source>
</evidence>
<dbReference type="NCBIfam" id="TIGR00125">
    <property type="entry name" value="cyt_tran_rel"/>
    <property type="match status" value="1"/>
</dbReference>
<dbReference type="RefSeq" id="WP_110402481.1">
    <property type="nucleotide sequence ID" value="NZ_QJJS01000029.1"/>
</dbReference>
<dbReference type="InterPro" id="IPR050385">
    <property type="entry name" value="Archaeal_FAD_synthase"/>
</dbReference>
<dbReference type="OrthoDB" id="9802794at2"/>
<organism evidence="4 5">
    <name type="scientific">Sphaerotilus hippei</name>
    <dbReference type="NCBI Taxonomy" id="744406"/>
    <lineage>
        <taxon>Bacteria</taxon>
        <taxon>Pseudomonadati</taxon>
        <taxon>Pseudomonadota</taxon>
        <taxon>Betaproteobacteria</taxon>
        <taxon>Burkholderiales</taxon>
        <taxon>Sphaerotilaceae</taxon>
        <taxon>Sphaerotilus</taxon>
    </lineage>
</organism>
<gene>
    <name evidence="4" type="ORF">C7444_1293</name>
</gene>
<evidence type="ECO:0000259" key="3">
    <source>
        <dbReference type="Pfam" id="PF01467"/>
    </source>
</evidence>
<reference evidence="4 5" key="1">
    <citation type="submission" date="2018-05" db="EMBL/GenBank/DDBJ databases">
        <title>Genomic Encyclopedia of Type Strains, Phase IV (KMG-IV): sequencing the most valuable type-strain genomes for metagenomic binning, comparative biology and taxonomic classification.</title>
        <authorList>
            <person name="Goeker M."/>
        </authorList>
    </citation>
    <scope>NUCLEOTIDE SEQUENCE [LARGE SCALE GENOMIC DNA]</scope>
    <source>
        <strain evidence="4 5">DSM 566</strain>
    </source>
</reference>
<dbReference type="InterPro" id="IPR014729">
    <property type="entry name" value="Rossmann-like_a/b/a_fold"/>
</dbReference>
<dbReference type="SUPFAM" id="SSF52374">
    <property type="entry name" value="Nucleotidylyl transferase"/>
    <property type="match status" value="1"/>
</dbReference>
<keyword evidence="1 4" id="KW-0808">Transferase</keyword>
<keyword evidence="5" id="KW-1185">Reference proteome</keyword>
<dbReference type="AlphaFoldDB" id="A0A318GWT6"/>
<accession>A0A318GWT6</accession>
<dbReference type="PANTHER" id="PTHR43793">
    <property type="entry name" value="FAD SYNTHASE"/>
    <property type="match status" value="1"/>
</dbReference>
<name>A0A318GWT6_9BURK</name>
<dbReference type="Pfam" id="PF01467">
    <property type="entry name" value="CTP_transf_like"/>
    <property type="match status" value="1"/>
</dbReference>
<comment type="caution">
    <text evidence="4">The sequence shown here is derived from an EMBL/GenBank/DDBJ whole genome shotgun (WGS) entry which is preliminary data.</text>
</comment>
<dbReference type="Proteomes" id="UP000247811">
    <property type="component" value="Unassembled WGS sequence"/>
</dbReference>
<feature type="domain" description="Cytidyltransferase-like" evidence="3">
    <location>
        <begin position="26"/>
        <end position="143"/>
    </location>
</feature>
<dbReference type="Gene3D" id="3.40.50.620">
    <property type="entry name" value="HUPs"/>
    <property type="match status" value="1"/>
</dbReference>
<evidence type="ECO:0000256" key="2">
    <source>
        <dbReference type="ARBA" id="ARBA00022695"/>
    </source>
</evidence>
<protein>
    <submittedName>
        <fullName evidence="4">Glycerol-3-phosphate cytidylyltransferase</fullName>
    </submittedName>
</protein>
<sequence>MSRTIRQAHRPSSNDDAIRSRPTLAITYGTFDLFHVGHVRLFRRIRERFDRLIVAVSTDEFNAGKGKRSIVPFEDRCEVVSACRHVTQVIPETCWEQKARDIASLGVDAFVMGDDWQGHFDELRSLCQVIYLPRTEGVSSSSLKSDTLRLVQPGTPLRSAGLAGGH</sequence>
<keyword evidence="2 4" id="KW-0548">Nucleotidyltransferase</keyword>
<dbReference type="PANTHER" id="PTHR43793:SF1">
    <property type="entry name" value="FAD SYNTHASE"/>
    <property type="match status" value="1"/>
</dbReference>
<dbReference type="InterPro" id="IPR004821">
    <property type="entry name" value="Cyt_trans-like"/>
</dbReference>
<dbReference type="EMBL" id="QJJS01000029">
    <property type="protein sequence ID" value="PXW91924.1"/>
    <property type="molecule type" value="Genomic_DNA"/>
</dbReference>